<name>A0A7S1KQD3_9EUKA</name>
<evidence type="ECO:0000256" key="6">
    <source>
        <dbReference type="ARBA" id="ARBA00048612"/>
    </source>
</evidence>
<dbReference type="PANTHER" id="PTHR12049">
    <property type="entry name" value="PROTEIN ARGININE METHYLTRANSFERASE NDUFAF7, MITOCHONDRIAL"/>
    <property type="match status" value="1"/>
</dbReference>
<comment type="function">
    <text evidence="7">Arginine methyltransferase involved in the assembly or stability of mitochondrial NADH:ubiquinone oxidoreductase complex (complex I).</text>
</comment>
<keyword evidence="4 7" id="KW-0808">Transferase</keyword>
<keyword evidence="5 7" id="KW-0496">Mitochondrion</keyword>
<proteinExistence type="inferred from homology"/>
<comment type="subcellular location">
    <subcellularLocation>
        <location evidence="1 7">Mitochondrion</location>
    </subcellularLocation>
</comment>
<protein>
    <recommendedName>
        <fullName evidence="7">Protein arginine methyltransferase NDUFAF7</fullName>
        <ecNumber evidence="7">2.1.1.320</ecNumber>
    </recommendedName>
</protein>
<evidence type="ECO:0000256" key="5">
    <source>
        <dbReference type="ARBA" id="ARBA00023128"/>
    </source>
</evidence>
<organism evidence="9">
    <name type="scientific">Percolomonas cosmopolitus</name>
    <dbReference type="NCBI Taxonomy" id="63605"/>
    <lineage>
        <taxon>Eukaryota</taxon>
        <taxon>Discoba</taxon>
        <taxon>Heterolobosea</taxon>
        <taxon>Tetramitia</taxon>
        <taxon>Eutetramitia</taxon>
        <taxon>Percolomonadidae</taxon>
        <taxon>Percolomonas</taxon>
    </lineage>
</organism>
<comment type="similarity">
    <text evidence="2 7">Belongs to the NDUFAF7 family.</text>
</comment>
<dbReference type="InterPro" id="IPR003788">
    <property type="entry name" value="NDUFAF7"/>
</dbReference>
<gene>
    <name evidence="9" type="ORF">PCOS0759_LOCUS4163</name>
</gene>
<dbReference type="GO" id="GO:0032259">
    <property type="term" value="P:methylation"/>
    <property type="evidence" value="ECO:0007669"/>
    <property type="project" value="UniProtKB-KW"/>
</dbReference>
<keyword evidence="3 7" id="KW-0489">Methyltransferase</keyword>
<reference evidence="9" key="1">
    <citation type="submission" date="2021-01" db="EMBL/GenBank/DDBJ databases">
        <authorList>
            <person name="Corre E."/>
            <person name="Pelletier E."/>
            <person name="Niang G."/>
            <person name="Scheremetjew M."/>
            <person name="Finn R."/>
            <person name="Kale V."/>
            <person name="Holt S."/>
            <person name="Cochrane G."/>
            <person name="Meng A."/>
            <person name="Brown T."/>
            <person name="Cohen L."/>
        </authorList>
    </citation>
    <scope>NUCLEOTIDE SEQUENCE</scope>
    <source>
        <strain evidence="9">WS</strain>
    </source>
</reference>
<dbReference type="InterPro" id="IPR029063">
    <property type="entry name" value="SAM-dependent_MTases_sf"/>
</dbReference>
<dbReference type="GO" id="GO:0035243">
    <property type="term" value="F:protein-arginine omega-N symmetric methyltransferase activity"/>
    <property type="evidence" value="ECO:0007669"/>
    <property type="project" value="UniProtKB-EC"/>
</dbReference>
<dbReference type="GO" id="GO:0005739">
    <property type="term" value="C:mitochondrion"/>
    <property type="evidence" value="ECO:0007669"/>
    <property type="project" value="UniProtKB-SubCell"/>
</dbReference>
<dbReference type="SUPFAM" id="SSF53335">
    <property type="entry name" value="S-adenosyl-L-methionine-dependent methyltransferases"/>
    <property type="match status" value="1"/>
</dbReference>
<evidence type="ECO:0000256" key="8">
    <source>
        <dbReference type="SAM" id="MobiDB-lite"/>
    </source>
</evidence>
<evidence type="ECO:0000256" key="3">
    <source>
        <dbReference type="ARBA" id="ARBA00022603"/>
    </source>
</evidence>
<feature type="region of interest" description="Disordered" evidence="8">
    <location>
        <begin position="109"/>
        <end position="129"/>
    </location>
</feature>
<comment type="catalytic activity">
    <reaction evidence="6 7">
        <text>L-arginyl-[protein] + 2 S-adenosyl-L-methionine = N(omega),N(omega)'-dimethyl-L-arginyl-[protein] + 2 S-adenosyl-L-homocysteine + 2 H(+)</text>
        <dbReference type="Rhea" id="RHEA:48108"/>
        <dbReference type="Rhea" id="RHEA-COMP:10532"/>
        <dbReference type="Rhea" id="RHEA-COMP:11992"/>
        <dbReference type="ChEBI" id="CHEBI:15378"/>
        <dbReference type="ChEBI" id="CHEBI:29965"/>
        <dbReference type="ChEBI" id="CHEBI:57856"/>
        <dbReference type="ChEBI" id="CHEBI:59789"/>
        <dbReference type="ChEBI" id="CHEBI:88221"/>
        <dbReference type="EC" id="2.1.1.320"/>
    </reaction>
</comment>
<dbReference type="Gene3D" id="3.40.50.12710">
    <property type="match status" value="1"/>
</dbReference>
<sequence length="584" mass="66129">MLLNRHTSPSLFKNLLRHLPPHTLLSSDLYFPHKQRCIRKWIRSYSARGGGGGNVRLPHAMNCQLRHYSTHGDDTTHRDATKFTSKAEPHQHDIQVAHPLNLHKPYITTNLPEGGQGSSKPHKHAPTPLTTSLTKRIHAHGPMPVSFFMQECLFNENHGYYSTKSHIFGKEGDFITSPEISSIFSEMMALWVVSEAEKLHAERKKYLGKYQSTSDEPLELCIVELGPGRGTLIKDILKTIEKTGKWNGKDGNPLVKPRVVLVEKSPVLREEQRSNLQQKAVFDSATREATNCISYANASIEWKSTLEEIIMEEEEKEKRAEEAIEKLAPSQGTPPRELTAPPAPIILLAHEFFDALPVNQFQYTEKGWCEYMVDTDEDSSSPEHFKYVLSPGSTPNCLLAKARAKVSPLWVNKYQTQEQKLGRNLEVSSDAITYMQQIGHLLHLRTGSALIVDYGYRAEIADNDLVLTMQGIKEHKNVHPLSEPGLVDLSTFVDFYLLMRSVSHIPTIRAAKVLSQRDFLYRMGIDARMMRLMMHEAISDKDIQNVYSAFTRLTDPADMGDRFKMLCISTNDLPTAFEDIRAKG</sequence>
<dbReference type="InterPro" id="IPR038375">
    <property type="entry name" value="NDUFAF7_sf"/>
</dbReference>
<evidence type="ECO:0000256" key="7">
    <source>
        <dbReference type="RuleBase" id="RU364114"/>
    </source>
</evidence>
<evidence type="ECO:0000256" key="1">
    <source>
        <dbReference type="ARBA" id="ARBA00004173"/>
    </source>
</evidence>
<evidence type="ECO:0000256" key="2">
    <source>
        <dbReference type="ARBA" id="ARBA00005891"/>
    </source>
</evidence>
<dbReference type="Pfam" id="PF02636">
    <property type="entry name" value="Methyltransf_28"/>
    <property type="match status" value="1"/>
</dbReference>
<dbReference type="EC" id="2.1.1.320" evidence="7"/>
<accession>A0A7S1KQD3</accession>
<evidence type="ECO:0000313" key="9">
    <source>
        <dbReference type="EMBL" id="CAD9080923.1"/>
    </source>
</evidence>
<evidence type="ECO:0000256" key="4">
    <source>
        <dbReference type="ARBA" id="ARBA00022679"/>
    </source>
</evidence>
<dbReference type="AlphaFoldDB" id="A0A7S1KQD3"/>
<dbReference type="EMBL" id="HBGD01005027">
    <property type="protein sequence ID" value="CAD9080923.1"/>
    <property type="molecule type" value="Transcribed_RNA"/>
</dbReference>
<dbReference type="PANTHER" id="PTHR12049:SF7">
    <property type="entry name" value="PROTEIN ARGININE METHYLTRANSFERASE NDUFAF7, MITOCHONDRIAL"/>
    <property type="match status" value="1"/>
</dbReference>